<protein>
    <submittedName>
        <fullName evidence="1">Uncharacterized protein</fullName>
    </submittedName>
</protein>
<evidence type="ECO:0000313" key="1">
    <source>
        <dbReference type="EMBL" id="SVB74932.1"/>
    </source>
</evidence>
<dbReference type="EMBL" id="UINC01055723">
    <property type="protein sequence ID" value="SVB74932.1"/>
    <property type="molecule type" value="Genomic_DNA"/>
</dbReference>
<name>A0A382GJ69_9ZZZZ</name>
<feature type="non-terminal residue" evidence="1">
    <location>
        <position position="1"/>
    </location>
</feature>
<reference evidence="1" key="1">
    <citation type="submission" date="2018-05" db="EMBL/GenBank/DDBJ databases">
        <authorList>
            <person name="Lanie J.A."/>
            <person name="Ng W.-L."/>
            <person name="Kazmierczak K.M."/>
            <person name="Andrzejewski T.M."/>
            <person name="Davidsen T.M."/>
            <person name="Wayne K.J."/>
            <person name="Tettelin H."/>
            <person name="Glass J.I."/>
            <person name="Rusch D."/>
            <person name="Podicherti R."/>
            <person name="Tsui H.-C.T."/>
            <person name="Winkler M.E."/>
        </authorList>
    </citation>
    <scope>NUCLEOTIDE SEQUENCE</scope>
</reference>
<sequence length="38" mass="4371">MIELAVANAIYVFYRLAISGPLVKFTIKYIPYYVAVFI</sequence>
<proteinExistence type="predicted"/>
<accession>A0A382GJ69</accession>
<dbReference type="AlphaFoldDB" id="A0A382GJ69"/>
<gene>
    <name evidence="1" type="ORF">METZ01_LOCUS227786</name>
</gene>
<feature type="non-terminal residue" evidence="1">
    <location>
        <position position="38"/>
    </location>
</feature>
<organism evidence="1">
    <name type="scientific">marine metagenome</name>
    <dbReference type="NCBI Taxonomy" id="408172"/>
    <lineage>
        <taxon>unclassified sequences</taxon>
        <taxon>metagenomes</taxon>
        <taxon>ecological metagenomes</taxon>
    </lineage>
</organism>